<feature type="domain" description="Ion transport" evidence="9">
    <location>
        <begin position="678"/>
        <end position="946"/>
    </location>
</feature>
<feature type="transmembrane region" description="Helical" evidence="8">
    <location>
        <begin position="676"/>
        <end position="699"/>
    </location>
</feature>
<feature type="transmembrane region" description="Helical" evidence="8">
    <location>
        <begin position="705"/>
        <end position="724"/>
    </location>
</feature>
<dbReference type="Pfam" id="PF00520">
    <property type="entry name" value="Ion_trans"/>
    <property type="match status" value="1"/>
</dbReference>
<feature type="transmembrane region" description="Helical" evidence="8">
    <location>
        <begin position="744"/>
        <end position="762"/>
    </location>
</feature>
<dbReference type="PANTHER" id="PTHR10582">
    <property type="entry name" value="TRANSIENT RECEPTOR POTENTIAL ION CHANNEL PROTEIN"/>
    <property type="match status" value="1"/>
</dbReference>
<dbReference type="GO" id="GO:0005886">
    <property type="term" value="C:plasma membrane"/>
    <property type="evidence" value="ECO:0007669"/>
    <property type="project" value="TreeGrafter"/>
</dbReference>
<feature type="coiled-coil region" evidence="6">
    <location>
        <begin position="1008"/>
        <end position="1042"/>
    </location>
</feature>
<proteinExistence type="predicted"/>
<keyword evidence="5 8" id="KW-0472">Membrane</keyword>
<evidence type="ECO:0000256" key="7">
    <source>
        <dbReference type="SAM" id="MobiDB-lite"/>
    </source>
</evidence>
<keyword evidence="11" id="KW-1185">Reference proteome</keyword>
<keyword evidence="2 8" id="KW-0812">Transmembrane</keyword>
<dbReference type="InterPro" id="IPR005821">
    <property type="entry name" value="Ion_trans_dom"/>
</dbReference>
<dbReference type="InterPro" id="IPR036322">
    <property type="entry name" value="WD40_repeat_dom_sf"/>
</dbReference>
<feature type="transmembrane region" description="Helical" evidence="8">
    <location>
        <begin position="603"/>
        <end position="625"/>
    </location>
</feature>
<evidence type="ECO:0000256" key="6">
    <source>
        <dbReference type="SAM" id="Coils"/>
    </source>
</evidence>
<evidence type="ECO:0000313" key="10">
    <source>
        <dbReference type="EMBL" id="KAF0449993.1"/>
    </source>
</evidence>
<feature type="compositionally biased region" description="Basic and acidic residues" evidence="7">
    <location>
        <begin position="1"/>
        <end position="11"/>
    </location>
</feature>
<dbReference type="InterPro" id="IPR024862">
    <property type="entry name" value="TRPV"/>
</dbReference>
<keyword evidence="4 8" id="KW-1133">Transmembrane helix</keyword>
<keyword evidence="10" id="KW-0675">Receptor</keyword>
<organism evidence="10 11">
    <name type="scientific">Gigaspora margarita</name>
    <dbReference type="NCBI Taxonomy" id="4874"/>
    <lineage>
        <taxon>Eukaryota</taxon>
        <taxon>Fungi</taxon>
        <taxon>Fungi incertae sedis</taxon>
        <taxon>Mucoromycota</taxon>
        <taxon>Glomeromycotina</taxon>
        <taxon>Glomeromycetes</taxon>
        <taxon>Diversisporales</taxon>
        <taxon>Gigasporaceae</taxon>
        <taxon>Gigaspora</taxon>
    </lineage>
</organism>
<keyword evidence="6" id="KW-0175">Coiled coil</keyword>
<dbReference type="EMBL" id="WTPW01001194">
    <property type="protein sequence ID" value="KAF0449993.1"/>
    <property type="molecule type" value="Genomic_DNA"/>
</dbReference>
<comment type="caution">
    <text evidence="10">The sequence shown here is derived from an EMBL/GenBank/DDBJ whole genome shotgun (WGS) entry which is preliminary data.</text>
</comment>
<evidence type="ECO:0000256" key="2">
    <source>
        <dbReference type="ARBA" id="ARBA00022692"/>
    </source>
</evidence>
<dbReference type="Proteomes" id="UP000439903">
    <property type="component" value="Unassembled WGS sequence"/>
</dbReference>
<dbReference type="OrthoDB" id="6068913at2759"/>
<keyword evidence="3" id="KW-0677">Repeat</keyword>
<evidence type="ECO:0000259" key="9">
    <source>
        <dbReference type="Pfam" id="PF00520"/>
    </source>
</evidence>
<reference evidence="10 11" key="1">
    <citation type="journal article" date="2019" name="Environ. Microbiol.">
        <title>At the nexus of three kingdoms: the genome of the mycorrhizal fungus Gigaspora margarita provides insights into plant, endobacterial and fungal interactions.</title>
        <authorList>
            <person name="Venice F."/>
            <person name="Ghignone S."/>
            <person name="Salvioli di Fossalunga A."/>
            <person name="Amselem J."/>
            <person name="Novero M."/>
            <person name="Xianan X."/>
            <person name="Sedzielewska Toro K."/>
            <person name="Morin E."/>
            <person name="Lipzen A."/>
            <person name="Grigoriev I.V."/>
            <person name="Henrissat B."/>
            <person name="Martin F.M."/>
            <person name="Bonfante P."/>
        </authorList>
    </citation>
    <scope>NUCLEOTIDE SEQUENCE [LARGE SCALE GENOMIC DNA]</scope>
    <source>
        <strain evidence="10 11">BEG34</strain>
    </source>
</reference>
<dbReference type="GO" id="GO:0098703">
    <property type="term" value="P:calcium ion import across plasma membrane"/>
    <property type="evidence" value="ECO:0007669"/>
    <property type="project" value="TreeGrafter"/>
</dbReference>
<sequence length="1068" mass="124538">MSSSKSEKSQNDDQDQTKIPIDVPHGGRKIDKYILSPKKNCIATLSEEDKSIVVWTITAKLAVKYDNSLSISDLKHPFNTYEFKSNKLLGISDCKQVILRLISYEHAIIDVVTKSGQILSAQGLKGMAYPVVFLENGDLVIIVFRAYIFSKSKSDGIHQWTCKYSIELGEPGDYDNCSVFQNGKLFIASNRSYIIMQWDLITQKFEMQYILDLNSYVLELTMELNSDNTLLAVACNEMVYVYSTKSGILVANRNFDKEVNALHNFCFIGSGNEERLFYSGRNATKKNYNSYLLNPHTHTLDRPPDYDVLSDIYPVTYQNYVSIGSINIVSDYIIKIDASNLSIQRLSQNKNWKNYLKLKERYYGNMYTYFDTKEIRRFLQTILEKYKNYESNQILIQDYSKDEYPSELCTWIIECEKDEYYNESLKLNLKVQIESGNEIDVESFALYGGIFENKVLENGDILLVFTSCILIYTINSVKNSDVKLIYGWSWSNAFEILKVKAETPRHSIIIFLTSFLNLNFYKFGLEMLPLSPTTVHIQSSSNGFSRLGFLYFEKLTLLKLYVNNMFHELLFQKYESDQREEIDKLLNHCYDYSLSMHKIAFPYLFYSSYFTISPQATIILMFPLLNYATYSENYSYSELFYIQDNPFTLLLDEPDYFKLWNIKALINFKWNTYGRLYYFIMWAIYSAFMSCFLIASTIPEHEISWINQSILLVATIFLGFIHFIFEVRQLIHRRMAYIKSPWNWFDLAAILFPIITSIIWLHDITPPIWIITISAFLLEFKFLLFFRAIENFGKYFAIMIGVAQKVFSFLVVLGIMVLAFAHSLHLLLRPTSEYSYDQPSYTDDANNPWNLVSTYKFISSNGTVGESLLIETPDDNTNLFSLFSTSLLAVYFMLTGDSSSVSSWNLKNNWTLALLLVIFSFFTTIYLLNLFISLLGNAIDEANNEESFLQLRGEILAEIELFWMLPYQRRKKNWFPAILYYKVSVKELKKYVKSVEDKKRLPSEILEISKFEDSEEILRKKIEELTKVNEELTSKMDEILTNRLNEILKVPLVKINKLIEFIEKKESE</sequence>
<gene>
    <name evidence="10" type="ORF">F8M41_002280</name>
</gene>
<evidence type="ECO:0000256" key="4">
    <source>
        <dbReference type="ARBA" id="ARBA00022989"/>
    </source>
</evidence>
<evidence type="ECO:0000256" key="1">
    <source>
        <dbReference type="ARBA" id="ARBA00004141"/>
    </source>
</evidence>
<dbReference type="PANTHER" id="PTHR10582:SF2">
    <property type="entry name" value="INACTIVE"/>
    <property type="match status" value="1"/>
</dbReference>
<dbReference type="AlphaFoldDB" id="A0A8H3XF32"/>
<evidence type="ECO:0000256" key="8">
    <source>
        <dbReference type="SAM" id="Phobius"/>
    </source>
</evidence>
<evidence type="ECO:0000313" key="11">
    <source>
        <dbReference type="Proteomes" id="UP000439903"/>
    </source>
</evidence>
<feature type="transmembrane region" description="Helical" evidence="8">
    <location>
        <begin position="806"/>
        <end position="828"/>
    </location>
</feature>
<name>A0A8H3XF32_GIGMA</name>
<comment type="subcellular location">
    <subcellularLocation>
        <location evidence="1">Membrane</location>
        <topology evidence="1">Multi-pass membrane protein</topology>
    </subcellularLocation>
</comment>
<protein>
    <submittedName>
        <fullName evidence="10">Transient receptor potential cation channel subfamily a member 1-like</fullName>
    </submittedName>
</protein>
<evidence type="ECO:0000256" key="5">
    <source>
        <dbReference type="ARBA" id="ARBA00023136"/>
    </source>
</evidence>
<feature type="region of interest" description="Disordered" evidence="7">
    <location>
        <begin position="1"/>
        <end position="22"/>
    </location>
</feature>
<feature type="transmembrane region" description="Helical" evidence="8">
    <location>
        <begin position="910"/>
        <end position="935"/>
    </location>
</feature>
<dbReference type="SUPFAM" id="SSF50978">
    <property type="entry name" value="WD40 repeat-like"/>
    <property type="match status" value="1"/>
</dbReference>
<accession>A0A8H3XF32</accession>
<feature type="transmembrane region" description="Helical" evidence="8">
    <location>
        <begin position="768"/>
        <end position="786"/>
    </location>
</feature>
<evidence type="ECO:0000256" key="3">
    <source>
        <dbReference type="ARBA" id="ARBA00022737"/>
    </source>
</evidence>
<dbReference type="GO" id="GO:0005216">
    <property type="term" value="F:monoatomic ion channel activity"/>
    <property type="evidence" value="ECO:0007669"/>
    <property type="project" value="InterPro"/>
</dbReference>